<proteinExistence type="predicted"/>
<keyword evidence="2" id="KW-1185">Reference proteome</keyword>
<comment type="caution">
    <text evidence="1">The sequence shown here is derived from an EMBL/GenBank/DDBJ whole genome shotgun (WGS) entry which is preliminary data.</text>
</comment>
<dbReference type="EMBL" id="LRGB01000097">
    <property type="protein sequence ID" value="KZS20863.1"/>
    <property type="molecule type" value="Genomic_DNA"/>
</dbReference>
<dbReference type="AlphaFoldDB" id="A0A162RXI0"/>
<evidence type="ECO:0000313" key="1">
    <source>
        <dbReference type="EMBL" id="KZS20863.1"/>
    </source>
</evidence>
<evidence type="ECO:0000313" key="2">
    <source>
        <dbReference type="Proteomes" id="UP000076858"/>
    </source>
</evidence>
<organism evidence="1 2">
    <name type="scientific">Daphnia magna</name>
    <dbReference type="NCBI Taxonomy" id="35525"/>
    <lineage>
        <taxon>Eukaryota</taxon>
        <taxon>Metazoa</taxon>
        <taxon>Ecdysozoa</taxon>
        <taxon>Arthropoda</taxon>
        <taxon>Crustacea</taxon>
        <taxon>Branchiopoda</taxon>
        <taxon>Diplostraca</taxon>
        <taxon>Cladocera</taxon>
        <taxon>Anomopoda</taxon>
        <taxon>Daphniidae</taxon>
        <taxon>Daphnia</taxon>
    </lineage>
</organism>
<name>A0A162RXI0_9CRUS</name>
<reference evidence="1 2" key="1">
    <citation type="submission" date="2016-03" db="EMBL/GenBank/DDBJ databases">
        <title>EvidentialGene: Evidence-directed Construction of Genes on Genomes.</title>
        <authorList>
            <person name="Gilbert D.G."/>
            <person name="Choi J.-H."/>
            <person name="Mockaitis K."/>
            <person name="Colbourne J."/>
            <person name="Pfrender M."/>
        </authorList>
    </citation>
    <scope>NUCLEOTIDE SEQUENCE [LARGE SCALE GENOMIC DNA]</scope>
    <source>
        <strain evidence="1 2">Xinb3</strain>
        <tissue evidence="1">Complete organism</tissue>
    </source>
</reference>
<gene>
    <name evidence="1" type="ORF">APZ42_012340</name>
</gene>
<accession>A0A162RXI0</accession>
<dbReference type="Proteomes" id="UP000076858">
    <property type="component" value="Unassembled WGS sequence"/>
</dbReference>
<protein>
    <submittedName>
        <fullName evidence="1">Uncharacterized protein</fullName>
    </submittedName>
</protein>
<sequence length="92" mass="10792">MSLYSCMLVACVMTVMLMDSGAQAQGTYYYRNVVPVTRYRPSAPVYNRNSYNPYTANVNRGWNRPVAVQQYYYDSIENNSGESREIYRGYRW</sequence>